<dbReference type="GO" id="GO:0005886">
    <property type="term" value="C:plasma membrane"/>
    <property type="evidence" value="ECO:0007669"/>
    <property type="project" value="UniProtKB-SubCell"/>
</dbReference>
<dbReference type="GeneID" id="37047365"/>
<evidence type="ECO:0000256" key="6">
    <source>
        <dbReference type="ARBA" id="ARBA00022801"/>
    </source>
</evidence>
<keyword evidence="7" id="KW-0119">Carbohydrate metabolism</keyword>
<dbReference type="InterPro" id="IPR002509">
    <property type="entry name" value="NODB_dom"/>
</dbReference>
<keyword evidence="12" id="KW-1185">Reference proteome</keyword>
<evidence type="ECO:0000256" key="3">
    <source>
        <dbReference type="ARBA" id="ARBA00022622"/>
    </source>
</evidence>
<dbReference type="Gene3D" id="3.20.20.370">
    <property type="entry name" value="Glycoside hydrolase/deacetylase"/>
    <property type="match status" value="1"/>
</dbReference>
<keyword evidence="5 9" id="KW-0732">Signal</keyword>
<evidence type="ECO:0000256" key="8">
    <source>
        <dbReference type="ARBA" id="ARBA00023288"/>
    </source>
</evidence>
<evidence type="ECO:0000256" key="7">
    <source>
        <dbReference type="ARBA" id="ARBA00023277"/>
    </source>
</evidence>
<comment type="cofactor">
    <cofactor evidence="1">
        <name>Co(2+)</name>
        <dbReference type="ChEBI" id="CHEBI:48828"/>
    </cofactor>
</comment>
<comment type="subcellular location">
    <subcellularLocation>
        <location evidence="2">Cell membrane</location>
        <topology evidence="2">Lipid-anchor</topology>
        <topology evidence="2">GPI-anchor</topology>
    </subcellularLocation>
</comment>
<dbReference type="OrthoDB" id="2125469at2759"/>
<dbReference type="InterPro" id="IPR011330">
    <property type="entry name" value="Glyco_hydro/deAcase_b/a-brl"/>
</dbReference>
<protein>
    <submittedName>
        <fullName evidence="11">Glycoside hydrolase/deacetylase</fullName>
    </submittedName>
</protein>
<proteinExistence type="predicted"/>
<name>A0A316YWJ4_9BASI</name>
<dbReference type="GO" id="GO:0016810">
    <property type="term" value="F:hydrolase activity, acting on carbon-nitrogen (but not peptide) bonds"/>
    <property type="evidence" value="ECO:0007669"/>
    <property type="project" value="InterPro"/>
</dbReference>
<evidence type="ECO:0000256" key="9">
    <source>
        <dbReference type="SAM" id="SignalP"/>
    </source>
</evidence>
<feature type="signal peptide" evidence="9">
    <location>
        <begin position="1"/>
        <end position="17"/>
    </location>
</feature>
<keyword evidence="3" id="KW-0325">Glycoprotein</keyword>
<organism evidence="11 12">
    <name type="scientific">Acaromyces ingoldii</name>
    <dbReference type="NCBI Taxonomy" id="215250"/>
    <lineage>
        <taxon>Eukaryota</taxon>
        <taxon>Fungi</taxon>
        <taxon>Dikarya</taxon>
        <taxon>Basidiomycota</taxon>
        <taxon>Ustilaginomycotina</taxon>
        <taxon>Exobasidiomycetes</taxon>
        <taxon>Exobasidiales</taxon>
        <taxon>Cryptobasidiaceae</taxon>
        <taxon>Acaromyces</taxon>
    </lineage>
</organism>
<keyword evidence="3" id="KW-0336">GPI-anchor</keyword>
<gene>
    <name evidence="11" type="ORF">FA10DRAFT_34607</name>
</gene>
<dbReference type="PANTHER" id="PTHR46471:SF2">
    <property type="entry name" value="CHITIN DEACETYLASE-RELATED"/>
    <property type="match status" value="1"/>
</dbReference>
<keyword evidence="8" id="KW-0449">Lipoprotein</keyword>
<feature type="domain" description="NodB homology" evidence="10">
    <location>
        <begin position="80"/>
        <end position="264"/>
    </location>
</feature>
<evidence type="ECO:0000256" key="5">
    <source>
        <dbReference type="ARBA" id="ARBA00022729"/>
    </source>
</evidence>
<keyword evidence="6 11" id="KW-0378">Hydrolase</keyword>
<accession>A0A316YWJ4</accession>
<keyword evidence="4" id="KW-0479">Metal-binding</keyword>
<evidence type="ECO:0000256" key="4">
    <source>
        <dbReference type="ARBA" id="ARBA00022723"/>
    </source>
</evidence>
<evidence type="ECO:0000259" key="10">
    <source>
        <dbReference type="PROSITE" id="PS51677"/>
    </source>
</evidence>
<evidence type="ECO:0000313" key="12">
    <source>
        <dbReference type="Proteomes" id="UP000245768"/>
    </source>
</evidence>
<evidence type="ECO:0000256" key="2">
    <source>
        <dbReference type="ARBA" id="ARBA00004609"/>
    </source>
</evidence>
<dbReference type="PROSITE" id="PS51677">
    <property type="entry name" value="NODB"/>
    <property type="match status" value="1"/>
</dbReference>
<dbReference type="InParanoid" id="A0A316YWJ4"/>
<dbReference type="GO" id="GO:0098552">
    <property type="term" value="C:side of membrane"/>
    <property type="evidence" value="ECO:0007669"/>
    <property type="project" value="UniProtKB-KW"/>
</dbReference>
<dbReference type="STRING" id="215250.A0A316YWJ4"/>
<dbReference type="RefSeq" id="XP_025381098.1">
    <property type="nucleotide sequence ID" value="XM_025525449.1"/>
</dbReference>
<dbReference type="GO" id="GO:0046872">
    <property type="term" value="F:metal ion binding"/>
    <property type="evidence" value="ECO:0007669"/>
    <property type="project" value="UniProtKB-KW"/>
</dbReference>
<dbReference type="EMBL" id="KZ819634">
    <property type="protein sequence ID" value="PWN93900.1"/>
    <property type="molecule type" value="Genomic_DNA"/>
</dbReference>
<feature type="chain" id="PRO_5016256589" evidence="9">
    <location>
        <begin position="18"/>
        <end position="301"/>
    </location>
</feature>
<dbReference type="AlphaFoldDB" id="A0A316YWJ4"/>
<evidence type="ECO:0000256" key="1">
    <source>
        <dbReference type="ARBA" id="ARBA00001941"/>
    </source>
</evidence>
<dbReference type="SUPFAM" id="SSF88713">
    <property type="entry name" value="Glycoside hydrolase/deacetylase"/>
    <property type="match status" value="1"/>
</dbReference>
<reference evidence="11" key="1">
    <citation type="journal article" date="2018" name="Mol. Biol. Evol.">
        <title>Broad Genomic Sampling Reveals a Smut Pathogenic Ancestry of the Fungal Clade Ustilaginomycotina.</title>
        <authorList>
            <person name="Kijpornyongpan T."/>
            <person name="Mondo S.J."/>
            <person name="Barry K."/>
            <person name="Sandor L."/>
            <person name="Lee J."/>
            <person name="Lipzen A."/>
            <person name="Pangilinan J."/>
            <person name="LaButti K."/>
            <person name="Hainaut M."/>
            <person name="Henrissat B."/>
            <person name="Grigoriev I.V."/>
            <person name="Spatafora J.W."/>
            <person name="Aime M.C."/>
        </authorList>
    </citation>
    <scope>NUCLEOTIDE SEQUENCE [LARGE SCALE GENOMIC DNA]</scope>
    <source>
        <strain evidence="11">MCA 4198</strain>
    </source>
</reference>
<sequence length="301" mass="32973">MFSRLALAIGILGAAASVQVQAAGAAKYLPPLSDTVMADLAKLDPSQYETFHLQNASDALTKRGPPNGLRGIQERCTTSHCYDFTFDDGPYNNMRNIVDHATDNGIKVTFFVNVNNYDCIYNQQRVSDLRYAYGKGMQICSHTATHPHLNDLTHAQIDHQVQGVEDALWKILGVVPACIRPPYGEANDDVVNYLNDRWGYVVINWNYDSGDSTGSTTAQSKAVLRTIKSPKHAIVLMHETVDTTPNNLFPAAIKIAQDNGYTAANHQTVPQSLGFNGYKVTGTRGSRDSTWTCNGYTPGQG</sequence>
<evidence type="ECO:0000313" key="11">
    <source>
        <dbReference type="EMBL" id="PWN93900.1"/>
    </source>
</evidence>
<dbReference type="GO" id="GO:0005975">
    <property type="term" value="P:carbohydrate metabolic process"/>
    <property type="evidence" value="ECO:0007669"/>
    <property type="project" value="InterPro"/>
</dbReference>
<dbReference type="Proteomes" id="UP000245768">
    <property type="component" value="Unassembled WGS sequence"/>
</dbReference>
<dbReference type="PANTHER" id="PTHR46471">
    <property type="entry name" value="CHITIN DEACETYLASE"/>
    <property type="match status" value="1"/>
</dbReference>
<keyword evidence="3" id="KW-0472">Membrane</keyword>
<dbReference type="Pfam" id="PF01522">
    <property type="entry name" value="Polysacc_deac_1"/>
    <property type="match status" value="1"/>
</dbReference>